<reference evidence="5 6" key="1">
    <citation type="journal article" date="2021" name="Comput. Struct. Biotechnol. J.">
        <title>De novo genome assembly of the potent medicinal plant Rehmannia glutinosa using nanopore technology.</title>
        <authorList>
            <person name="Ma L."/>
            <person name="Dong C."/>
            <person name="Song C."/>
            <person name="Wang X."/>
            <person name="Zheng X."/>
            <person name="Niu Y."/>
            <person name="Chen S."/>
            <person name="Feng W."/>
        </authorList>
    </citation>
    <scope>NUCLEOTIDE SEQUENCE [LARGE SCALE GENOMIC DNA]</scope>
    <source>
        <strain evidence="5">DH-2019</strain>
    </source>
</reference>
<dbReference type="PROSITE" id="PS00375">
    <property type="entry name" value="UDPGT"/>
    <property type="match status" value="1"/>
</dbReference>
<evidence type="ECO:0000313" key="5">
    <source>
        <dbReference type="EMBL" id="KAK6130452.1"/>
    </source>
</evidence>
<comment type="caution">
    <text evidence="5">The sequence shown here is derived from an EMBL/GenBank/DDBJ whole genome shotgun (WGS) entry which is preliminary data.</text>
</comment>
<dbReference type="InterPro" id="IPR002213">
    <property type="entry name" value="UDP_glucos_trans"/>
</dbReference>
<evidence type="ECO:0000313" key="6">
    <source>
        <dbReference type="Proteomes" id="UP001318860"/>
    </source>
</evidence>
<keyword evidence="6" id="KW-1185">Reference proteome</keyword>
<gene>
    <name evidence="5" type="ORF">DH2020_035862</name>
</gene>
<comment type="similarity">
    <text evidence="1 3">Belongs to the UDP-glycosyltransferase family.</text>
</comment>
<accession>A0ABR0V8S7</accession>
<dbReference type="PANTHER" id="PTHR48044:SF82">
    <property type="entry name" value="GLYCOSYLTRANSFERASE"/>
    <property type="match status" value="1"/>
</dbReference>
<keyword evidence="2 3" id="KW-0808">Transferase</keyword>
<dbReference type="EC" id="2.4.1.-" evidence="4"/>
<protein>
    <recommendedName>
        <fullName evidence="4">Glycosyltransferase</fullName>
        <ecNumber evidence="4">2.4.1.-</ecNumber>
    </recommendedName>
</protein>
<evidence type="ECO:0000256" key="3">
    <source>
        <dbReference type="RuleBase" id="RU003718"/>
    </source>
</evidence>
<evidence type="ECO:0000256" key="1">
    <source>
        <dbReference type="ARBA" id="ARBA00009995"/>
    </source>
</evidence>
<keyword evidence="3" id="KW-0328">Glycosyltransferase</keyword>
<sequence length="513" mass="58240">METKTSNFSILMFPWLAHGHIFPYLELSKTILKRKNFHIYFCSTAINFSSIQAFIDTNFLNNSIELVQLHLESSHDHQLPPHYHTTKNLPSSLTFTLLKAFQTSNSSFSDIIATLRPDLVIYDVFQPWAAKIASSQGIPAVHFSIFGAMPLSFVHHRYTFGKSDFPFPGIQFEDHELKSLDLVFEFLYANIHDVDQDFLFGNFKHSCHDIILLKTSRGVEGKYIDYLSSLCHKKLVPVGPLVSHNDKIDDGDNSDIIQWLDKKKQSSTVFISFGSEYFLSKIEIEEIAKGLELCNVNFIWIIRFPIGVTINLEETLPEGFLDRVAERGIVVTGWAPQAKILGHANTGGFVSHCGWSSIMESMYFGVPVIAMPMKVDQPINARMLSEAGSCVEVKRNENEVFKGEEIAKAISKVIVEESGEGLRRRARELSETMKMENEDVSDRVAEELWQVGNSVFSKILQNLNENRVVISVFKECGGFGHIQVECANTWKKNGKSFTTAWRTNNQMMKKKEM</sequence>
<dbReference type="CDD" id="cd03784">
    <property type="entry name" value="GT1_Gtf-like"/>
    <property type="match status" value="1"/>
</dbReference>
<organism evidence="5 6">
    <name type="scientific">Rehmannia glutinosa</name>
    <name type="common">Chinese foxglove</name>
    <dbReference type="NCBI Taxonomy" id="99300"/>
    <lineage>
        <taxon>Eukaryota</taxon>
        <taxon>Viridiplantae</taxon>
        <taxon>Streptophyta</taxon>
        <taxon>Embryophyta</taxon>
        <taxon>Tracheophyta</taxon>
        <taxon>Spermatophyta</taxon>
        <taxon>Magnoliopsida</taxon>
        <taxon>eudicotyledons</taxon>
        <taxon>Gunneridae</taxon>
        <taxon>Pentapetalae</taxon>
        <taxon>asterids</taxon>
        <taxon>lamiids</taxon>
        <taxon>Lamiales</taxon>
        <taxon>Orobanchaceae</taxon>
        <taxon>Rehmannieae</taxon>
        <taxon>Rehmannia</taxon>
    </lineage>
</organism>
<proteinExistence type="inferred from homology"/>
<dbReference type="Gene3D" id="3.40.50.2000">
    <property type="entry name" value="Glycogen Phosphorylase B"/>
    <property type="match status" value="2"/>
</dbReference>
<evidence type="ECO:0000256" key="4">
    <source>
        <dbReference type="RuleBase" id="RU362057"/>
    </source>
</evidence>
<dbReference type="InterPro" id="IPR035595">
    <property type="entry name" value="UDP_glycos_trans_CS"/>
</dbReference>
<dbReference type="EMBL" id="JABTTQ020001578">
    <property type="protein sequence ID" value="KAK6130452.1"/>
    <property type="molecule type" value="Genomic_DNA"/>
</dbReference>
<dbReference type="PANTHER" id="PTHR48044">
    <property type="entry name" value="GLYCOSYLTRANSFERASE"/>
    <property type="match status" value="1"/>
</dbReference>
<dbReference type="Proteomes" id="UP001318860">
    <property type="component" value="Unassembled WGS sequence"/>
</dbReference>
<name>A0ABR0V8S7_REHGL</name>
<dbReference type="Pfam" id="PF00201">
    <property type="entry name" value="UDPGT"/>
    <property type="match status" value="1"/>
</dbReference>
<evidence type="ECO:0000256" key="2">
    <source>
        <dbReference type="ARBA" id="ARBA00022679"/>
    </source>
</evidence>
<dbReference type="SUPFAM" id="SSF53756">
    <property type="entry name" value="UDP-Glycosyltransferase/glycogen phosphorylase"/>
    <property type="match status" value="1"/>
</dbReference>